<dbReference type="PROSITE" id="PS50198">
    <property type="entry name" value="PPIC_PPIASE_2"/>
    <property type="match status" value="2"/>
</dbReference>
<sequence length="455" mass="51688">MNLINKNTALIAVFFGLVTNTLSAQEKKRVDGVIAVVGEHFILESDIAQGYIQAKANGVDVSDKSKCYFLNILLDSKLMAHQAIQDSLVVTDVEVNTFIDTQVDRMVEQYGTLDNTLKAYNKKSYEEFRAFFFDIVKTNKLGDAMQNEIVKDIQISPEEVKRFYNAIPKDDLPVVGKEVELAEIIVKPEISKAEKQKVIDRLNEIRNDVIQYGSSFHNKAIAYSEDTGSLATGGLMTMTKKDPFVKEFKEMAFSLREGEISMPFETEYGYHIIFLEKIEGPKLTLRHILISPKPSAEAVVEAKEKIDKIRLSILNKEMTFAEAALAVTDRKENKLNGGLVTNPSTGDTKFEINRIEDPVFYSMVSNLELNEVSLPKFVADRPGAPGEYYRMIQVTSMYDEHPADYNLDYMKIREVALRNKKKEAVDKWIKNSIKDTYVKIADFYQNCELSANWIK</sequence>
<dbReference type="AlphaFoldDB" id="A0A3P3W4Y2"/>
<reference evidence="4 5" key="1">
    <citation type="submission" date="2018-11" db="EMBL/GenBank/DDBJ databases">
        <title>Flavobacterium sp. nov., YIM 102701-2 draft genome.</title>
        <authorList>
            <person name="Li G."/>
            <person name="Jiang Y."/>
        </authorList>
    </citation>
    <scope>NUCLEOTIDE SEQUENCE [LARGE SCALE GENOMIC DNA]</scope>
    <source>
        <strain evidence="4 5">YIM 102701-2</strain>
    </source>
</reference>
<dbReference type="Pfam" id="PF00639">
    <property type="entry name" value="Rotamase"/>
    <property type="match status" value="2"/>
</dbReference>
<feature type="domain" description="PpiC" evidence="3">
    <location>
        <begin position="176"/>
        <end position="277"/>
    </location>
</feature>
<name>A0A3P3W4Y2_9FLAO</name>
<keyword evidence="2 4" id="KW-0413">Isomerase</keyword>
<protein>
    <submittedName>
        <fullName evidence="4">Peptidylprolyl isomerase</fullName>
    </submittedName>
</protein>
<dbReference type="InterPro" id="IPR000297">
    <property type="entry name" value="PPIase_PpiC"/>
</dbReference>
<dbReference type="InterPro" id="IPR027304">
    <property type="entry name" value="Trigger_fact/SurA_dom_sf"/>
</dbReference>
<dbReference type="SUPFAM" id="SSF54534">
    <property type="entry name" value="FKBP-like"/>
    <property type="match status" value="2"/>
</dbReference>
<feature type="domain" description="PpiC" evidence="3">
    <location>
        <begin position="280"/>
        <end position="396"/>
    </location>
</feature>
<dbReference type="PANTHER" id="PTHR47637:SF1">
    <property type="entry name" value="CHAPERONE SURA"/>
    <property type="match status" value="1"/>
</dbReference>
<evidence type="ECO:0000313" key="5">
    <source>
        <dbReference type="Proteomes" id="UP000275719"/>
    </source>
</evidence>
<keyword evidence="5" id="KW-1185">Reference proteome</keyword>
<proteinExistence type="predicted"/>
<dbReference type="GO" id="GO:0003755">
    <property type="term" value="F:peptidyl-prolyl cis-trans isomerase activity"/>
    <property type="evidence" value="ECO:0007669"/>
    <property type="project" value="UniProtKB-KW"/>
</dbReference>
<evidence type="ECO:0000256" key="2">
    <source>
        <dbReference type="PROSITE-ProRule" id="PRU00278"/>
    </source>
</evidence>
<comment type="caution">
    <text evidence="4">The sequence shown here is derived from an EMBL/GenBank/DDBJ whole genome shotgun (WGS) entry which is preliminary data.</text>
</comment>
<dbReference type="EMBL" id="RQVQ01000019">
    <property type="protein sequence ID" value="RRJ90112.1"/>
    <property type="molecule type" value="Genomic_DNA"/>
</dbReference>
<gene>
    <name evidence="4" type="ORF">EG240_09590</name>
</gene>
<evidence type="ECO:0000313" key="4">
    <source>
        <dbReference type="EMBL" id="RRJ90112.1"/>
    </source>
</evidence>
<dbReference type="InterPro" id="IPR050280">
    <property type="entry name" value="OMP_Chaperone_SurA"/>
</dbReference>
<dbReference type="RefSeq" id="WP_125019179.1">
    <property type="nucleotide sequence ID" value="NZ_RQVQ01000019.1"/>
</dbReference>
<keyword evidence="2" id="KW-0697">Rotamase</keyword>
<dbReference type="SUPFAM" id="SSF109998">
    <property type="entry name" value="Triger factor/SurA peptide-binding domain-like"/>
    <property type="match status" value="1"/>
</dbReference>
<dbReference type="Proteomes" id="UP000275719">
    <property type="component" value="Unassembled WGS sequence"/>
</dbReference>
<evidence type="ECO:0000259" key="3">
    <source>
        <dbReference type="PROSITE" id="PS50198"/>
    </source>
</evidence>
<evidence type="ECO:0000256" key="1">
    <source>
        <dbReference type="ARBA" id="ARBA00022729"/>
    </source>
</evidence>
<dbReference type="OrthoDB" id="14196at2"/>
<dbReference type="InterPro" id="IPR046357">
    <property type="entry name" value="PPIase_dom_sf"/>
</dbReference>
<dbReference type="Gene3D" id="3.10.50.40">
    <property type="match status" value="2"/>
</dbReference>
<dbReference type="PANTHER" id="PTHR47637">
    <property type="entry name" value="CHAPERONE SURA"/>
    <property type="match status" value="1"/>
</dbReference>
<keyword evidence="1" id="KW-0732">Signal</keyword>
<dbReference type="Gene3D" id="1.10.4030.10">
    <property type="entry name" value="Porin chaperone SurA, peptide-binding domain"/>
    <property type="match status" value="1"/>
</dbReference>
<organism evidence="4 5">
    <name type="scientific">Paenimyroides tangerinum</name>
    <dbReference type="NCBI Taxonomy" id="2488728"/>
    <lineage>
        <taxon>Bacteria</taxon>
        <taxon>Pseudomonadati</taxon>
        <taxon>Bacteroidota</taxon>
        <taxon>Flavobacteriia</taxon>
        <taxon>Flavobacteriales</taxon>
        <taxon>Flavobacteriaceae</taxon>
        <taxon>Paenimyroides</taxon>
    </lineage>
</organism>
<accession>A0A3P3W4Y2</accession>